<organism evidence="3 4">
    <name type="scientific">Armillaria ostoyae</name>
    <name type="common">Armillaria root rot fungus</name>
    <dbReference type="NCBI Taxonomy" id="47428"/>
    <lineage>
        <taxon>Eukaryota</taxon>
        <taxon>Fungi</taxon>
        <taxon>Dikarya</taxon>
        <taxon>Basidiomycota</taxon>
        <taxon>Agaricomycotina</taxon>
        <taxon>Agaricomycetes</taxon>
        <taxon>Agaricomycetidae</taxon>
        <taxon>Agaricales</taxon>
        <taxon>Marasmiineae</taxon>
        <taxon>Physalacriaceae</taxon>
        <taxon>Armillaria</taxon>
    </lineage>
</organism>
<keyword evidence="1" id="KW-0732">Signal</keyword>
<feature type="chain" id="PRO_5013148564" description="GH18 domain-containing protein" evidence="1">
    <location>
        <begin position="25"/>
        <end position="348"/>
    </location>
</feature>
<evidence type="ECO:0000313" key="4">
    <source>
        <dbReference type="Proteomes" id="UP000219338"/>
    </source>
</evidence>
<dbReference type="CDD" id="cd00598">
    <property type="entry name" value="GH18_chitinase-like"/>
    <property type="match status" value="1"/>
</dbReference>
<evidence type="ECO:0000313" key="3">
    <source>
        <dbReference type="EMBL" id="SJL03806.1"/>
    </source>
</evidence>
<protein>
    <recommendedName>
        <fullName evidence="2">GH18 domain-containing protein</fullName>
    </recommendedName>
</protein>
<name>A0A284R521_ARMOS</name>
<dbReference type="SUPFAM" id="SSF51445">
    <property type="entry name" value="(Trans)glycosidases"/>
    <property type="match status" value="1"/>
</dbReference>
<dbReference type="GO" id="GO:0005975">
    <property type="term" value="P:carbohydrate metabolic process"/>
    <property type="evidence" value="ECO:0007669"/>
    <property type="project" value="InterPro"/>
</dbReference>
<feature type="signal peptide" evidence="1">
    <location>
        <begin position="1"/>
        <end position="24"/>
    </location>
</feature>
<dbReference type="EMBL" id="FUEG01000004">
    <property type="protein sequence ID" value="SJL03806.1"/>
    <property type="molecule type" value="Genomic_DNA"/>
</dbReference>
<dbReference type="PROSITE" id="PS51910">
    <property type="entry name" value="GH18_2"/>
    <property type="match status" value="1"/>
</dbReference>
<feature type="domain" description="GH18" evidence="2">
    <location>
        <begin position="51"/>
        <end position="348"/>
    </location>
</feature>
<dbReference type="InterPro" id="IPR001223">
    <property type="entry name" value="Glyco_hydro18_cat"/>
</dbReference>
<dbReference type="Proteomes" id="UP000219338">
    <property type="component" value="Unassembled WGS sequence"/>
</dbReference>
<reference evidence="4" key="1">
    <citation type="journal article" date="2017" name="Nat. Ecol. Evol.">
        <title>Genome expansion and lineage-specific genetic innovations in the forest pathogenic fungi Armillaria.</title>
        <authorList>
            <person name="Sipos G."/>
            <person name="Prasanna A.N."/>
            <person name="Walter M.C."/>
            <person name="O'Connor E."/>
            <person name="Balint B."/>
            <person name="Krizsan K."/>
            <person name="Kiss B."/>
            <person name="Hess J."/>
            <person name="Varga T."/>
            <person name="Slot J."/>
            <person name="Riley R."/>
            <person name="Boka B."/>
            <person name="Rigling D."/>
            <person name="Barry K."/>
            <person name="Lee J."/>
            <person name="Mihaltcheva S."/>
            <person name="LaButti K."/>
            <person name="Lipzen A."/>
            <person name="Waldron R."/>
            <person name="Moloney N.M."/>
            <person name="Sperisen C."/>
            <person name="Kredics L."/>
            <person name="Vagvoelgyi C."/>
            <person name="Patrignani A."/>
            <person name="Fitzpatrick D."/>
            <person name="Nagy I."/>
            <person name="Doyle S."/>
            <person name="Anderson J.B."/>
            <person name="Grigoriev I.V."/>
            <person name="Gueldener U."/>
            <person name="Muensterkoetter M."/>
            <person name="Nagy L.G."/>
        </authorList>
    </citation>
    <scope>NUCLEOTIDE SEQUENCE [LARGE SCALE GENOMIC DNA]</scope>
    <source>
        <strain evidence="4">C18/9</strain>
    </source>
</reference>
<evidence type="ECO:0000256" key="1">
    <source>
        <dbReference type="SAM" id="SignalP"/>
    </source>
</evidence>
<keyword evidence="4" id="KW-1185">Reference proteome</keyword>
<dbReference type="OMA" id="KNQGWNG"/>
<accession>A0A284R521</accession>
<dbReference type="AlphaFoldDB" id="A0A284R521"/>
<evidence type="ECO:0000259" key="2">
    <source>
        <dbReference type="PROSITE" id="PS51910"/>
    </source>
</evidence>
<gene>
    <name evidence="3" type="ORF">ARMOST_07163</name>
</gene>
<dbReference type="OrthoDB" id="3012298at2759"/>
<proteinExistence type="predicted"/>
<dbReference type="InterPro" id="IPR017853">
    <property type="entry name" value="GH"/>
</dbReference>
<sequence>MALSSIVNLALYLLVSLLANPVSASPVNGTAFTGLSGKARHILERATPAAPHWVVYADAYQQGVTGPPAASAIQGFNVFILSFLLTEGAWDKAAEWASLTSSERSAIKSQYAAAGISLIVSVFGSTDIPTTAGADPVATANTMAAWVIEYDLDGIDVDYEDFNAMNTGIAEAWLTTFTKQLRVQLPQGSYIITHAPVAPWFTPTYYPGGGYLKVHANVGSLIDWYNVQFYNQGATEYTTCAGLLTTSSSTWPNTALFQIANSGVPLAKLVIGKPATASDAGSGYMTTSTLATCIQTAKNQGWSTLSHLLQLMNVAKRGTIADGGAMVWQYPDAGESWIATVRSLSWAV</sequence>
<dbReference type="Gene3D" id="3.20.20.80">
    <property type="entry name" value="Glycosidases"/>
    <property type="match status" value="1"/>
</dbReference>